<keyword evidence="10" id="KW-0539">Nucleus</keyword>
<evidence type="ECO:0000313" key="14">
    <source>
        <dbReference type="EMBL" id="KAH9526722.1"/>
    </source>
</evidence>
<evidence type="ECO:0000256" key="6">
    <source>
        <dbReference type="ARBA" id="ARBA00023015"/>
    </source>
</evidence>
<dbReference type="GO" id="GO:0005789">
    <property type="term" value="C:endoplasmic reticulum membrane"/>
    <property type="evidence" value="ECO:0007669"/>
    <property type="project" value="UniProtKB-SubCell"/>
</dbReference>
<keyword evidence="5" id="KW-1133">Transmembrane helix</keyword>
<reference evidence="13" key="2">
    <citation type="submission" date="2020-06" db="EMBL/GenBank/DDBJ databases">
        <authorList>
            <person name="Ji K."/>
            <person name="Li J."/>
        </authorList>
    </citation>
    <scope>NUCLEOTIDE SEQUENCE</scope>
    <source>
        <strain evidence="13">JKM2019</strain>
        <tissue evidence="13">Whole body</tissue>
    </source>
</reference>
<evidence type="ECO:0000256" key="7">
    <source>
        <dbReference type="ARBA" id="ARBA00023125"/>
    </source>
</evidence>
<evidence type="ECO:0000313" key="15">
    <source>
        <dbReference type="Proteomes" id="UP000790347"/>
    </source>
</evidence>
<evidence type="ECO:0000256" key="9">
    <source>
        <dbReference type="ARBA" id="ARBA00023163"/>
    </source>
</evidence>
<dbReference type="EMBL" id="ASGP02000001">
    <property type="protein sequence ID" value="KAH9526722.1"/>
    <property type="molecule type" value="Genomic_DNA"/>
</dbReference>
<feature type="compositionally biased region" description="Low complexity" evidence="11">
    <location>
        <begin position="182"/>
        <end position="196"/>
    </location>
</feature>
<evidence type="ECO:0000256" key="8">
    <source>
        <dbReference type="ARBA" id="ARBA00023136"/>
    </source>
</evidence>
<dbReference type="GO" id="GO:0046983">
    <property type="term" value="F:protein dimerization activity"/>
    <property type="evidence" value="ECO:0007669"/>
    <property type="project" value="InterPro"/>
</dbReference>
<dbReference type="AlphaFoldDB" id="A0A922LAI4"/>
<evidence type="ECO:0000259" key="12">
    <source>
        <dbReference type="PROSITE" id="PS50888"/>
    </source>
</evidence>
<dbReference type="Pfam" id="PF00010">
    <property type="entry name" value="HLH"/>
    <property type="match status" value="1"/>
</dbReference>
<feature type="compositionally biased region" description="Low complexity" evidence="11">
    <location>
        <begin position="136"/>
        <end position="150"/>
    </location>
</feature>
<dbReference type="InterPro" id="IPR036638">
    <property type="entry name" value="HLH_DNA-bd_sf"/>
</dbReference>
<dbReference type="OrthoDB" id="2133190at2759"/>
<evidence type="ECO:0000256" key="10">
    <source>
        <dbReference type="ARBA" id="ARBA00023242"/>
    </source>
</evidence>
<keyword evidence="9" id="KW-0804">Transcription</keyword>
<dbReference type="GO" id="GO:0005634">
    <property type="term" value="C:nucleus"/>
    <property type="evidence" value="ECO:0007669"/>
    <property type="project" value="UniProtKB-SubCell"/>
</dbReference>
<reference evidence="14" key="1">
    <citation type="submission" date="2013-05" db="EMBL/GenBank/DDBJ databases">
        <authorList>
            <person name="Yim A.K.Y."/>
            <person name="Chan T.F."/>
            <person name="Ji K.M."/>
            <person name="Liu X.Y."/>
            <person name="Zhou J.W."/>
            <person name="Li R.Q."/>
            <person name="Yang K.Y."/>
            <person name="Li J."/>
            <person name="Li M."/>
            <person name="Law P.T.W."/>
            <person name="Wu Y.L."/>
            <person name="Cai Z.L."/>
            <person name="Qin H."/>
            <person name="Bao Y."/>
            <person name="Leung R.K.K."/>
            <person name="Ng P.K.S."/>
            <person name="Zou J."/>
            <person name="Zhong X.J."/>
            <person name="Ran P.X."/>
            <person name="Zhong N.S."/>
            <person name="Liu Z.G."/>
            <person name="Tsui S.K.W."/>
        </authorList>
    </citation>
    <scope>NUCLEOTIDE SEQUENCE</scope>
    <source>
        <strain evidence="14">Derf</strain>
        <tissue evidence="14">Whole organism</tissue>
    </source>
</reference>
<evidence type="ECO:0000256" key="5">
    <source>
        <dbReference type="ARBA" id="ARBA00022989"/>
    </source>
</evidence>
<feature type="compositionally biased region" description="Polar residues" evidence="11">
    <location>
        <begin position="151"/>
        <end position="167"/>
    </location>
</feature>
<reference evidence="13" key="3">
    <citation type="journal article" date="2021" name="World Allergy Organ. J.">
        <title>Chromosome-level assembly of Dermatophagoides farinae genome and transcriptome reveals two novel allergens Der f 37 and Der f 39.</title>
        <authorList>
            <person name="Chen J."/>
            <person name="Cai Z."/>
            <person name="Fan D."/>
            <person name="Hu J."/>
            <person name="Hou Y."/>
            <person name="He Y."/>
            <person name="Zhang Z."/>
            <person name="Zhao Z."/>
            <person name="Gao P."/>
            <person name="Hu W."/>
            <person name="Sun J."/>
            <person name="Li J."/>
            <person name="Ji K."/>
        </authorList>
    </citation>
    <scope>NUCLEOTIDE SEQUENCE</scope>
    <source>
        <strain evidence="13">JKM2019</strain>
    </source>
</reference>
<dbReference type="EMBL" id="SDOV01000005">
    <property type="protein sequence ID" value="KAH7641056.1"/>
    <property type="molecule type" value="Genomic_DNA"/>
</dbReference>
<feature type="domain" description="BHLH" evidence="12">
    <location>
        <begin position="356"/>
        <end position="406"/>
    </location>
</feature>
<dbReference type="PANTHER" id="PTHR46062:SF1">
    <property type="entry name" value="LP12374P"/>
    <property type="match status" value="1"/>
</dbReference>
<keyword evidence="3" id="KW-0812">Transmembrane</keyword>
<keyword evidence="4" id="KW-0256">Endoplasmic reticulum</keyword>
<protein>
    <submittedName>
        <fullName evidence="14">Sterol regulatory element-binding protein 2</fullName>
    </submittedName>
    <submittedName>
        <fullName evidence="13">Sterol regulatory element-binding transcription factor 1-like</fullName>
    </submittedName>
</protein>
<comment type="subcellular location">
    <subcellularLocation>
        <location evidence="2">Endoplasmic reticulum membrane</location>
        <topology evidence="2">Multi-pass membrane protein</topology>
    </subcellularLocation>
    <subcellularLocation>
        <location evidence="1">Nucleus</location>
    </subcellularLocation>
</comment>
<evidence type="ECO:0000256" key="1">
    <source>
        <dbReference type="ARBA" id="ARBA00004123"/>
    </source>
</evidence>
<proteinExistence type="predicted"/>
<keyword evidence="8" id="KW-0472">Membrane</keyword>
<dbReference type="PROSITE" id="PS50888">
    <property type="entry name" value="BHLH"/>
    <property type="match status" value="1"/>
</dbReference>
<dbReference type="SUPFAM" id="SSF47459">
    <property type="entry name" value="HLH, helix-loop-helix DNA-binding domain"/>
    <property type="match status" value="1"/>
</dbReference>
<name>A0A922LAI4_DERFA</name>
<keyword evidence="6" id="KW-0805">Transcription regulation</keyword>
<accession>A0A922LAI4</accession>
<dbReference type="SMART" id="SM00353">
    <property type="entry name" value="HLH"/>
    <property type="match status" value="1"/>
</dbReference>
<comment type="caution">
    <text evidence="14">The sequence shown here is derived from an EMBL/GenBank/DDBJ whole genome shotgun (WGS) entry which is preliminary data.</text>
</comment>
<feature type="compositionally biased region" description="Low complexity" evidence="11">
    <location>
        <begin position="452"/>
        <end position="477"/>
    </location>
</feature>
<feature type="region of interest" description="Disordered" evidence="11">
    <location>
        <begin position="438"/>
        <end position="486"/>
    </location>
</feature>
<sequence length="1180" mass="133898">MDRQSQQQQQQQQQQLQFDLFNLNDDFLDQNLSSMMMMGDEHNPMEFDPTLLLQDENFDELFDSISLTDQQQKNISVNDNDLGMLMQDLSDNPITTNNSFIIPQQQQQQQRQSISANFQSQNFSQQQYHSNPNSSQQFQIFPQQQQPQTQNMTGNVPFTFGQQSQQDAGFKFSMPFNIPPEQQQQQQKPPTQQQQTKVQIVKPTTILKPKNHPTQHPSDVPLQSAAQQLHIGITENGQTILYQLPTNAQTNPTVVQVKAEPQEMIQPSQSVLIQSSNGPILTYRLAGASGSFAAAAASTPVLIKPATTAVQPQPIKSEKIDGGKISIQPLVSNNNDSMQISNCASPQQQQQHQQPEKRSAHNAIEKRYRSSINDKILELKTIIAGPDAKLKKAVILRKVIEYIHYLQKRNQTLETEMNVLKKRLESVGLSTMTTLADISNNNQQSSTTTMLPTSPGSVSSLSSSSSSSIMSPASSPSTIQKPPTPPSFYRDPSRLMCFALILTVVTYNPLGSVVEKSSSLVNYESNHVGRTILSFMSRTTDYDATSFSTSFWMRAFNFTIADILIWLVNVFVCYRIIQMAYYKSHASSGSQQQHRRLNYDHKVHNQSLSNGNQALRDGDIGSATGCYLQALKEITGQSMPIESTISQLYWIARAIIMLYWNETIALIQSFLPISSTTTDDWKSCKFCASSECDQIIGQRIVCYLYGRLTMVTLLKNQGQPSLLSYVYAFTGINESFRFDQNQQDGKSQRSMAYLLTAILLKPQHNIFARYFWHKSYATAQSTKVAQEQFLLCPLGRRYFMKPYLHWSYAFDKPSIFIETKSTVTSMMAFIAAKYRKYLIKKCLLTMMNPRHGVNIKLREAEVAPSITKTGKMEHIPLIDLIDELAKNAEQFGDETSLWWSQVIRIGFYFLTGNDQKAVEIKCRFPSSLRNNLLALSLMFASCLKKYVSIDRHSGRWNSIKKIGHFLQLLDRASYELRKSFEANSNNTINGGDVCDDCHVQLVEAFQLLALDWILSSRVQLWQHFQLLSNQVEDQQQQQNNQKQLSTIRNYSISAFGQDLKVLRYLSQSMMSSARTKLYYYEGVYRLISGASPFEAQLLFGRALRKRNCGHKSPKLICSPGTHDEPPSSLSDIDDYARSLQMSATYMPDQYFISTGERRGLIQEMKSLRAQYGRSEHLIVS</sequence>
<reference evidence="14" key="4">
    <citation type="journal article" date="2022" name="Res Sq">
        <title>Comparative Genomics Reveals Insights into the Divergent Evolution of Astigmatic Mites and Household Pest Adaptations.</title>
        <authorList>
            <person name="Xiong Q."/>
            <person name="Wan A.T.-Y."/>
            <person name="Liu X.-Y."/>
            <person name="Fung C.S.-H."/>
            <person name="Xiao X."/>
            <person name="Malainual N."/>
            <person name="Hou J."/>
            <person name="Wang L."/>
            <person name="Wang M."/>
            <person name="Yang K."/>
            <person name="Cui Y."/>
            <person name="Leung E."/>
            <person name="Nong W."/>
            <person name="Shin S.-K."/>
            <person name="Au S."/>
            <person name="Jeong K.Y."/>
            <person name="Chew F.T."/>
            <person name="Hui J."/>
            <person name="Leung T.F."/>
            <person name="Tungtrongchitr A."/>
            <person name="Zhong N."/>
            <person name="Liu Z."/>
            <person name="Tsui S."/>
        </authorList>
    </citation>
    <scope>NUCLEOTIDE SEQUENCE</scope>
    <source>
        <strain evidence="14">Derf</strain>
        <tissue evidence="14">Whole organism</tissue>
    </source>
</reference>
<dbReference type="CDD" id="cd11394">
    <property type="entry name" value="bHLHzip_SREBP"/>
    <property type="match status" value="1"/>
</dbReference>
<evidence type="ECO:0000256" key="11">
    <source>
        <dbReference type="SAM" id="MobiDB-lite"/>
    </source>
</evidence>
<organism evidence="14 15">
    <name type="scientific">Dermatophagoides farinae</name>
    <name type="common">American house dust mite</name>
    <dbReference type="NCBI Taxonomy" id="6954"/>
    <lineage>
        <taxon>Eukaryota</taxon>
        <taxon>Metazoa</taxon>
        <taxon>Ecdysozoa</taxon>
        <taxon>Arthropoda</taxon>
        <taxon>Chelicerata</taxon>
        <taxon>Arachnida</taxon>
        <taxon>Acari</taxon>
        <taxon>Acariformes</taxon>
        <taxon>Sarcoptiformes</taxon>
        <taxon>Astigmata</taxon>
        <taxon>Psoroptidia</taxon>
        <taxon>Analgoidea</taxon>
        <taxon>Pyroglyphidae</taxon>
        <taxon>Dermatophagoidinae</taxon>
        <taxon>Dermatophagoides</taxon>
    </lineage>
</organism>
<dbReference type="InterPro" id="IPR011598">
    <property type="entry name" value="bHLH_dom"/>
</dbReference>
<dbReference type="Gene3D" id="4.10.280.10">
    <property type="entry name" value="Helix-loop-helix DNA-binding domain"/>
    <property type="match status" value="1"/>
</dbReference>
<dbReference type="Proteomes" id="UP000828236">
    <property type="component" value="Unassembled WGS sequence"/>
</dbReference>
<feature type="compositionally biased region" description="Polar residues" evidence="11">
    <location>
        <begin position="438"/>
        <end position="451"/>
    </location>
</feature>
<evidence type="ECO:0000256" key="2">
    <source>
        <dbReference type="ARBA" id="ARBA00004477"/>
    </source>
</evidence>
<dbReference type="GO" id="GO:0000981">
    <property type="term" value="F:DNA-binding transcription factor activity, RNA polymerase II-specific"/>
    <property type="evidence" value="ECO:0007669"/>
    <property type="project" value="TreeGrafter"/>
</dbReference>
<dbReference type="PANTHER" id="PTHR46062">
    <property type="entry name" value="STEROL REGULATORY ELEMENT-BINDING PROTEIN"/>
    <property type="match status" value="1"/>
</dbReference>
<evidence type="ECO:0000256" key="4">
    <source>
        <dbReference type="ARBA" id="ARBA00022824"/>
    </source>
</evidence>
<evidence type="ECO:0000256" key="3">
    <source>
        <dbReference type="ARBA" id="ARBA00022692"/>
    </source>
</evidence>
<feature type="region of interest" description="Disordered" evidence="11">
    <location>
        <begin position="121"/>
        <end position="196"/>
    </location>
</feature>
<dbReference type="Proteomes" id="UP000790347">
    <property type="component" value="Unassembled WGS sequence"/>
</dbReference>
<evidence type="ECO:0000313" key="13">
    <source>
        <dbReference type="EMBL" id="KAH7641056.1"/>
    </source>
</evidence>
<gene>
    <name evidence="14" type="primary">SREBF2</name>
    <name evidence="14" type="ORF">DERF_000786</name>
    <name evidence="13" type="ORF">HUG17_8525</name>
</gene>
<dbReference type="GO" id="GO:0000978">
    <property type="term" value="F:RNA polymerase II cis-regulatory region sequence-specific DNA binding"/>
    <property type="evidence" value="ECO:0007669"/>
    <property type="project" value="TreeGrafter"/>
</dbReference>
<keyword evidence="7" id="KW-0238">DNA-binding</keyword>
<keyword evidence="15" id="KW-1185">Reference proteome</keyword>